<organism evidence="2 3">
    <name type="scientific">Flavobacterium azizsancarii</name>
    <dbReference type="NCBI Taxonomy" id="2961580"/>
    <lineage>
        <taxon>Bacteria</taxon>
        <taxon>Pseudomonadati</taxon>
        <taxon>Bacteroidota</taxon>
        <taxon>Flavobacteriia</taxon>
        <taxon>Flavobacteriales</taxon>
        <taxon>Flavobacteriaceae</taxon>
        <taxon>Flavobacterium</taxon>
    </lineage>
</organism>
<dbReference type="RefSeq" id="WP_271334637.1">
    <property type="nucleotide sequence ID" value="NZ_JAMZNK010000004.1"/>
</dbReference>
<dbReference type="PANTHER" id="PTHR13132:SF29">
    <property type="entry name" value="ALPHA-(1,6)-FUCOSYLTRANSFERASE"/>
    <property type="match status" value="1"/>
</dbReference>
<protein>
    <recommendedName>
        <fullName evidence="1">Alpha-(1,6)-fucosyltransferase N- and catalytic domain-containing protein</fullName>
    </recommendedName>
</protein>
<dbReference type="EMBL" id="JAMZNK010000004">
    <property type="protein sequence ID" value="MDA6068799.1"/>
    <property type="molecule type" value="Genomic_DNA"/>
</dbReference>
<name>A0ABT4W9L2_9FLAO</name>
<comment type="caution">
    <text evidence="2">The sequence shown here is derived from an EMBL/GenBank/DDBJ whole genome shotgun (WGS) entry which is preliminary data.</text>
</comment>
<keyword evidence="3" id="KW-1185">Reference proteome</keyword>
<proteinExistence type="predicted"/>
<sequence length="309" mass="36324">MLQKYRQNYKLKNKSFNEKKIIYPLSNRGFFSEVNNLALAVLYCLENDINLKLYSKKWVGGNWKDFFIPLIDEYNGFVPVPVNVFAEGRKDKCFKAYHKFFKKRLIIQDTIWDDMRSENFTNRHFYYPDLGIDGSIFDAKSQILKLILEPNLVTYSEITLDNNLSKLIKDSCGLHIRRGDKVSGESKEAEFVNLETYVNKALQIDQNLTTFTLCTDDFQVVEEFKNKYPAFNIITFCPSYRNGYSQKEYNSRRKKQEKRDEVINILKDCNLLIESKIFVGAFSSNVARYIVLMKNNDKCYSIDDDWSPI</sequence>
<dbReference type="Pfam" id="PF19745">
    <property type="entry name" value="FUT8_N_cat"/>
    <property type="match status" value="1"/>
</dbReference>
<dbReference type="Gene3D" id="3.40.50.11350">
    <property type="match status" value="1"/>
</dbReference>
<dbReference type="InterPro" id="IPR045573">
    <property type="entry name" value="Fut8_N_cat"/>
</dbReference>
<dbReference type="Proteomes" id="UP001212170">
    <property type="component" value="Unassembled WGS sequence"/>
</dbReference>
<dbReference type="PANTHER" id="PTHR13132">
    <property type="entry name" value="ALPHA- 1,6 -FUCOSYLTRANSFERASE"/>
    <property type="match status" value="1"/>
</dbReference>
<evidence type="ECO:0000313" key="3">
    <source>
        <dbReference type="Proteomes" id="UP001212170"/>
    </source>
</evidence>
<feature type="domain" description="Alpha-(1,6)-fucosyltransferase N- and catalytic" evidence="1">
    <location>
        <begin position="141"/>
        <end position="289"/>
    </location>
</feature>
<reference evidence="2 3" key="1">
    <citation type="journal article" date="2023" name="Chemosphere">
        <title>Whole genome analysis of Flavobacterium aziz-sancarii sp. nov., isolated from Ardley Island (Antarctica), revealed a rich resistome and bioremediation potential.</title>
        <authorList>
            <person name="Otur C."/>
            <person name="Okay S."/>
            <person name="Kurt-Kizildogan A."/>
        </authorList>
    </citation>
    <scope>NUCLEOTIDE SEQUENCE [LARGE SCALE GENOMIC DNA]</scope>
    <source>
        <strain evidence="2 3">AC</strain>
    </source>
</reference>
<gene>
    <name evidence="2" type="ORF">NJT12_04115</name>
</gene>
<evidence type="ECO:0000313" key="2">
    <source>
        <dbReference type="EMBL" id="MDA6068799.1"/>
    </source>
</evidence>
<accession>A0ABT4W9L2</accession>
<evidence type="ECO:0000259" key="1">
    <source>
        <dbReference type="Pfam" id="PF19745"/>
    </source>
</evidence>